<dbReference type="EMBL" id="CP002588">
    <property type="protein sequence ID" value="AEA46195.1"/>
    <property type="molecule type" value="Genomic_DNA"/>
</dbReference>
<evidence type="ECO:0000256" key="1">
    <source>
        <dbReference type="PIRNR" id="PIRNR005295"/>
    </source>
</evidence>
<dbReference type="PANTHER" id="PTHR42658:SF1">
    <property type="entry name" value="HYDROLASE TATD"/>
    <property type="match status" value="1"/>
</dbReference>
<dbReference type="OrthoDB" id="359310at2157"/>
<dbReference type="PANTHER" id="PTHR42658">
    <property type="entry name" value="HYDROLASE TATD"/>
    <property type="match status" value="1"/>
</dbReference>
<dbReference type="Pfam" id="PF01026">
    <property type="entry name" value="TatD_DNase"/>
    <property type="match status" value="1"/>
</dbReference>
<keyword evidence="1" id="KW-0479">Metal-binding</keyword>
<dbReference type="HOGENOM" id="CLU_061552_1_0_2"/>
<gene>
    <name evidence="2" type="ordered locus">Arcve_0156</name>
</gene>
<dbReference type="InterPro" id="IPR001130">
    <property type="entry name" value="TatD-like"/>
</dbReference>
<dbReference type="PIRSF" id="PIRSF005295">
    <property type="entry name" value="UCP005295_TatD"/>
    <property type="match status" value="1"/>
</dbReference>
<dbReference type="SUPFAM" id="SSF51556">
    <property type="entry name" value="Metallo-dependent hydrolases"/>
    <property type="match status" value="1"/>
</dbReference>
<name>F2KN94_ARCVS</name>
<protein>
    <submittedName>
        <fullName evidence="2">TatD-related deoxyribonuclease</fullName>
    </submittedName>
</protein>
<sequence length="266" mass="29474">MYQKTDIPDIFLKIMNFIDSHTHAYMLSGRDLELMGLSGVNTAVLCSFVPVAKYAETLMDHFTELDTVHRARLSEYGITAHIFVGIHPRCIPEEWRRLLPIIGECIEAGKAKGIGEIGLEKANETEIEVLKEQLILAREYDVPVIVHIPMQNRAKITDKILSMANEVGMDLGKLVVDHTDDDTIDLINEANAVPGLSVKPGLLTPEKIATNIDKYRNGLLNSDCASLTNTDPLAVPKTARHLMKAGIEKAIVERLSNRNAQNILKG</sequence>
<comment type="similarity">
    <text evidence="1">Belongs to the metallo-dependent hydrolases superfamily.</text>
</comment>
<organism evidence="2 3">
    <name type="scientific">Archaeoglobus veneficus (strain DSM 11195 / SNP6)</name>
    <dbReference type="NCBI Taxonomy" id="693661"/>
    <lineage>
        <taxon>Archaea</taxon>
        <taxon>Methanobacteriati</taxon>
        <taxon>Methanobacteriota</taxon>
        <taxon>Archaeoglobi</taxon>
        <taxon>Archaeoglobales</taxon>
        <taxon>Archaeoglobaceae</taxon>
        <taxon>Archaeoglobus</taxon>
    </lineage>
</organism>
<evidence type="ECO:0000313" key="2">
    <source>
        <dbReference type="EMBL" id="AEA46195.1"/>
    </source>
</evidence>
<dbReference type="Gene3D" id="3.20.20.140">
    <property type="entry name" value="Metal-dependent hydrolases"/>
    <property type="match status" value="1"/>
</dbReference>
<dbReference type="STRING" id="693661.Arcve_0156"/>
<proteinExistence type="inferred from homology"/>
<accession>F2KN94</accession>
<dbReference type="GO" id="GO:0016788">
    <property type="term" value="F:hydrolase activity, acting on ester bonds"/>
    <property type="evidence" value="ECO:0007669"/>
    <property type="project" value="UniProtKB-UniRule"/>
</dbReference>
<dbReference type="InterPro" id="IPR012022">
    <property type="entry name" value="UCP005295"/>
</dbReference>
<dbReference type="eggNOG" id="arCOG00892">
    <property type="taxonomic scope" value="Archaea"/>
</dbReference>
<dbReference type="GO" id="GO:0046872">
    <property type="term" value="F:metal ion binding"/>
    <property type="evidence" value="ECO:0007669"/>
    <property type="project" value="UniProtKB-KW"/>
</dbReference>
<keyword evidence="1" id="KW-0378">Hydrolase</keyword>
<evidence type="ECO:0000313" key="3">
    <source>
        <dbReference type="Proteomes" id="UP000008136"/>
    </source>
</evidence>
<dbReference type="CDD" id="cd01292">
    <property type="entry name" value="metallo-dependent_hydrolases"/>
    <property type="match status" value="1"/>
</dbReference>
<keyword evidence="3" id="KW-1185">Reference proteome</keyword>
<dbReference type="InterPro" id="IPR032466">
    <property type="entry name" value="Metal_Hydrolase"/>
</dbReference>
<dbReference type="KEGG" id="ave:Arcve_0156"/>
<dbReference type="AlphaFoldDB" id="F2KN94"/>
<reference evidence="2 3" key="1">
    <citation type="submission" date="2011-03" db="EMBL/GenBank/DDBJ databases">
        <title>The complete genome of Archaeoglobus veneficus SNP6.</title>
        <authorList>
            <consortium name="US DOE Joint Genome Institute (JGI-PGF)"/>
            <person name="Lucas S."/>
            <person name="Copeland A."/>
            <person name="Lapidus A."/>
            <person name="Bruce D."/>
            <person name="Goodwin L."/>
            <person name="Pitluck S."/>
            <person name="Kyrpides N."/>
            <person name="Mavromatis K."/>
            <person name="Pagani I."/>
            <person name="Ivanova N."/>
            <person name="Mikhailova N."/>
            <person name="Lu M."/>
            <person name="Detter J.C."/>
            <person name="Tapia R."/>
            <person name="Han C."/>
            <person name="Land M."/>
            <person name="Hauser L."/>
            <person name="Markowitz V."/>
            <person name="Cheng J.-F."/>
            <person name="Hugenholtz P."/>
            <person name="Woyke T."/>
            <person name="Wu D."/>
            <person name="Spring S."/>
            <person name="Brambilla E."/>
            <person name="Klenk H.-P."/>
            <person name="Eisen J.A."/>
        </authorList>
    </citation>
    <scope>NUCLEOTIDE SEQUENCE [LARGE SCALE GENOMIC DNA]</scope>
    <source>
        <strain>SNP6</strain>
    </source>
</reference>
<dbReference type="Proteomes" id="UP000008136">
    <property type="component" value="Chromosome"/>
</dbReference>